<protein>
    <submittedName>
        <fullName evidence="1">Uncharacterized protein</fullName>
    </submittedName>
</protein>
<organism evidence="1 2">
    <name type="scientific">Streptomyces yaizuensis</name>
    <dbReference type="NCBI Taxonomy" id="2989713"/>
    <lineage>
        <taxon>Bacteria</taxon>
        <taxon>Bacillati</taxon>
        <taxon>Actinomycetota</taxon>
        <taxon>Actinomycetes</taxon>
        <taxon>Kitasatosporales</taxon>
        <taxon>Streptomycetaceae</taxon>
        <taxon>Streptomyces</taxon>
    </lineage>
</organism>
<evidence type="ECO:0000313" key="1">
    <source>
        <dbReference type="EMBL" id="BDT39508.1"/>
    </source>
</evidence>
<proteinExistence type="predicted"/>
<evidence type="ECO:0000313" key="2">
    <source>
        <dbReference type="Proteomes" id="UP001291653"/>
    </source>
</evidence>
<dbReference type="RefSeq" id="WP_323451991.1">
    <property type="nucleotide sequence ID" value="NZ_LC735414.1"/>
</dbReference>
<accession>A0AA86IWV4</accession>
<keyword evidence="1" id="KW-0614">Plasmid</keyword>
<gene>
    <name evidence="1" type="ORF">SYYSPA8_36950</name>
</gene>
<dbReference type="AlphaFoldDB" id="A0AA86IWV4"/>
<dbReference type="EMBL" id="LC735414">
    <property type="protein sequence ID" value="BDT39508.1"/>
    <property type="molecule type" value="Genomic_DNA"/>
</dbReference>
<sequence length="55" mass="5939">MSEQPVWTDMDAGAFWTRGDQMGLFADPRGDGMGTIDLFSLDAGDEDQEGGVEGR</sequence>
<geneLocation type="plasmid" evidence="1 2">
    <name>pYSPA8-1</name>
</geneLocation>
<reference evidence="1 2" key="1">
    <citation type="submission" date="2022-10" db="EMBL/GenBank/DDBJ databases">
        <title>Draft genome sequence of Streptomyces sp. YSPA8.</title>
        <authorList>
            <person name="Moriuchi R."/>
            <person name="Dohra H."/>
            <person name="Yamamura H."/>
            <person name="Kodani S."/>
        </authorList>
    </citation>
    <scope>NUCLEOTIDE SEQUENCE [LARGE SCALE GENOMIC DNA]</scope>
    <source>
        <strain evidence="1 2">YSPA8</strain>
        <plasmid evidence="1 2">pYSPA8-1</plasmid>
    </source>
</reference>
<dbReference type="Proteomes" id="UP001291653">
    <property type="component" value="Plasmid pYSPA8-1"/>
</dbReference>
<name>A0AA86IWV4_9ACTN</name>
<keyword evidence="2" id="KW-1185">Reference proteome</keyword>